<dbReference type="PANTHER" id="PTHR48475">
    <property type="entry name" value="RIBONUCLEASE H"/>
    <property type="match status" value="1"/>
</dbReference>
<dbReference type="CDD" id="cd09279">
    <property type="entry name" value="RNase_HI_like"/>
    <property type="match status" value="1"/>
</dbReference>
<evidence type="ECO:0000259" key="1">
    <source>
        <dbReference type="Pfam" id="PF13456"/>
    </source>
</evidence>
<dbReference type="Pfam" id="PF13456">
    <property type="entry name" value="RVT_3"/>
    <property type="match status" value="1"/>
</dbReference>
<dbReference type="STRING" id="4096.A0A1U7XNG0"/>
<reference evidence="3" key="2">
    <citation type="submission" date="2025-08" db="UniProtKB">
        <authorList>
            <consortium name="RefSeq"/>
        </authorList>
    </citation>
    <scope>IDENTIFICATION</scope>
    <source>
        <tissue evidence="3">Leaf</tissue>
    </source>
</reference>
<dbReference type="AlphaFoldDB" id="A0A1U7XNG0"/>
<dbReference type="GO" id="GO:0004523">
    <property type="term" value="F:RNA-DNA hybrid ribonuclease activity"/>
    <property type="evidence" value="ECO:0007669"/>
    <property type="project" value="InterPro"/>
</dbReference>
<keyword evidence="2" id="KW-1185">Reference proteome</keyword>
<feature type="domain" description="RNase H type-1" evidence="1">
    <location>
        <begin position="58"/>
        <end position="175"/>
    </location>
</feature>
<name>A0A1U7XNG0_NICSY</name>
<dbReference type="GeneID" id="104235897"/>
<dbReference type="InterPro" id="IPR036397">
    <property type="entry name" value="RNaseH_sf"/>
</dbReference>
<sequence>MAERYSSRVTGCFSRSTTMFHDPVDGDYEPLTTYFPDEEVFFAGEDIAESYPGWRIFFDGATNFKRVGIGAVPISESGQHYPTSTKIRFPCTNNIAEYEACNFGIRMAVDKNIKELLVIGDFDLLIHQVQGEWSTKNVKILPYLHYLKELCRKFMKIEFKHIPSIQNKFANALATLSSMIQHPDKNYIDPIKVEIRDQHSYCFHVDEEPDGKPWNMRTPHEWVHISQEDLESWILLDDYGKRQYPLRTEVSPVPDSRGFHPGSAK</sequence>
<dbReference type="Gene3D" id="3.30.420.10">
    <property type="entry name" value="Ribonuclease H-like superfamily/Ribonuclease H"/>
    <property type="match status" value="1"/>
</dbReference>
<evidence type="ECO:0000313" key="3">
    <source>
        <dbReference type="RefSeq" id="XP_009788030.1"/>
    </source>
</evidence>
<reference evidence="2" key="1">
    <citation type="journal article" date="2013" name="Genome Biol.">
        <title>Reference genomes and transcriptomes of Nicotiana sylvestris and Nicotiana tomentosiformis.</title>
        <authorList>
            <person name="Sierro N."/>
            <person name="Battey J.N."/>
            <person name="Ouadi S."/>
            <person name="Bovet L."/>
            <person name="Goepfert S."/>
            <person name="Bakaher N."/>
            <person name="Peitsch M.C."/>
            <person name="Ivanov N.V."/>
        </authorList>
    </citation>
    <scope>NUCLEOTIDE SEQUENCE [LARGE SCALE GENOMIC DNA]</scope>
</reference>
<dbReference type="InterPro" id="IPR002156">
    <property type="entry name" value="RNaseH_domain"/>
</dbReference>
<dbReference type="SUPFAM" id="SSF53098">
    <property type="entry name" value="Ribonuclease H-like"/>
    <property type="match status" value="1"/>
</dbReference>
<evidence type="ECO:0000313" key="2">
    <source>
        <dbReference type="Proteomes" id="UP000189701"/>
    </source>
</evidence>
<dbReference type="PANTHER" id="PTHR48475:SF1">
    <property type="entry name" value="RNASE H TYPE-1 DOMAIN-CONTAINING PROTEIN"/>
    <property type="match status" value="1"/>
</dbReference>
<dbReference type="InterPro" id="IPR012337">
    <property type="entry name" value="RNaseH-like_sf"/>
</dbReference>
<organism evidence="2 3">
    <name type="scientific">Nicotiana sylvestris</name>
    <name type="common">Wood tobacco</name>
    <name type="synonym">South American tobacco</name>
    <dbReference type="NCBI Taxonomy" id="4096"/>
    <lineage>
        <taxon>Eukaryota</taxon>
        <taxon>Viridiplantae</taxon>
        <taxon>Streptophyta</taxon>
        <taxon>Embryophyta</taxon>
        <taxon>Tracheophyta</taxon>
        <taxon>Spermatophyta</taxon>
        <taxon>Magnoliopsida</taxon>
        <taxon>eudicotyledons</taxon>
        <taxon>Gunneridae</taxon>
        <taxon>Pentapetalae</taxon>
        <taxon>asterids</taxon>
        <taxon>lamiids</taxon>
        <taxon>Solanales</taxon>
        <taxon>Solanaceae</taxon>
        <taxon>Nicotianoideae</taxon>
        <taxon>Nicotianeae</taxon>
        <taxon>Nicotiana</taxon>
    </lineage>
</organism>
<dbReference type="KEGG" id="nsy:104235897"/>
<dbReference type="eggNOG" id="KOG0017">
    <property type="taxonomic scope" value="Eukaryota"/>
</dbReference>
<protein>
    <submittedName>
        <fullName evidence="3">Uncharacterized protein LOC104235897</fullName>
    </submittedName>
</protein>
<proteinExistence type="predicted"/>
<gene>
    <name evidence="3" type="primary">LOC104235897</name>
</gene>
<dbReference type="GO" id="GO:0003676">
    <property type="term" value="F:nucleic acid binding"/>
    <property type="evidence" value="ECO:0007669"/>
    <property type="project" value="InterPro"/>
</dbReference>
<dbReference type="RefSeq" id="XP_009788030.1">
    <property type="nucleotide sequence ID" value="XM_009789728.1"/>
</dbReference>
<dbReference type="Proteomes" id="UP000189701">
    <property type="component" value="Unplaced"/>
</dbReference>
<accession>A0A1U7XNG0</accession>